<dbReference type="Pfam" id="PF13396">
    <property type="entry name" value="PLDc_N"/>
    <property type="match status" value="1"/>
</dbReference>
<dbReference type="CDD" id="cd09112">
    <property type="entry name" value="PLDc_CLS_2"/>
    <property type="match status" value="1"/>
</dbReference>
<dbReference type="InterPro" id="IPR025202">
    <property type="entry name" value="PLD-like_dom"/>
</dbReference>
<evidence type="ECO:0000256" key="8">
    <source>
        <dbReference type="ARBA" id="ARBA00023098"/>
    </source>
</evidence>
<dbReference type="GO" id="GO:0008808">
    <property type="term" value="F:cardiolipin synthase activity"/>
    <property type="evidence" value="ECO:0007669"/>
    <property type="project" value="UniProtKB-UniRule"/>
</dbReference>
<name>A0A0J8DCT1_CLOCY</name>
<feature type="domain" description="PLD phosphodiesterase" evidence="14">
    <location>
        <begin position="391"/>
        <end position="418"/>
    </location>
</feature>
<comment type="subcellular location">
    <subcellularLocation>
        <location evidence="1 12">Cell membrane</location>
        <topology evidence="1 12">Multi-pass membrane protein</topology>
    </subcellularLocation>
</comment>
<dbReference type="CDD" id="cd09110">
    <property type="entry name" value="PLDc_CLS_1"/>
    <property type="match status" value="1"/>
</dbReference>
<evidence type="ECO:0000256" key="7">
    <source>
        <dbReference type="ARBA" id="ARBA00022989"/>
    </source>
</evidence>
<dbReference type="Proteomes" id="UP000036756">
    <property type="component" value="Unassembled WGS sequence"/>
</dbReference>
<feature type="active site" evidence="12">
    <location>
        <position position="396"/>
    </location>
</feature>
<keyword evidence="6" id="KW-0677">Repeat</keyword>
<evidence type="ECO:0000256" key="1">
    <source>
        <dbReference type="ARBA" id="ARBA00004651"/>
    </source>
</evidence>
<evidence type="ECO:0000313" key="16">
    <source>
        <dbReference type="Proteomes" id="UP000036756"/>
    </source>
</evidence>
<keyword evidence="8 12" id="KW-0443">Lipid metabolism</keyword>
<feature type="active site" evidence="12">
    <location>
        <position position="403"/>
    </location>
</feature>
<dbReference type="Pfam" id="PF13091">
    <property type="entry name" value="PLDc_2"/>
    <property type="match status" value="2"/>
</dbReference>
<comment type="function">
    <text evidence="12">Catalyzes the reversible phosphatidyl group transfer from one phosphatidylglycerol molecule to another to form cardiolipin (CL) (diphosphatidylglycerol) and glycerol.</text>
</comment>
<keyword evidence="3 12" id="KW-0444">Lipid biosynthesis</keyword>
<dbReference type="SUPFAM" id="SSF56024">
    <property type="entry name" value="Phospholipase D/nuclease"/>
    <property type="match status" value="2"/>
</dbReference>
<comment type="similarity">
    <text evidence="12">Belongs to the phospholipase D family. Cardiolipin synthase subfamily.</text>
</comment>
<keyword evidence="7 12" id="KW-1133">Transmembrane helix</keyword>
<dbReference type="GO" id="GO:0032049">
    <property type="term" value="P:cardiolipin biosynthetic process"/>
    <property type="evidence" value="ECO:0007669"/>
    <property type="project" value="UniProtKB-UniRule"/>
</dbReference>
<evidence type="ECO:0000256" key="11">
    <source>
        <dbReference type="ARBA" id="ARBA00023264"/>
    </source>
</evidence>
<accession>A0A0J8DCT1</accession>
<evidence type="ECO:0000256" key="6">
    <source>
        <dbReference type="ARBA" id="ARBA00022737"/>
    </source>
</evidence>
<evidence type="ECO:0000256" key="4">
    <source>
        <dbReference type="ARBA" id="ARBA00022679"/>
    </source>
</evidence>
<reference evidence="15 16" key="1">
    <citation type="submission" date="2015-06" db="EMBL/GenBank/DDBJ databases">
        <title>Draft genome sequence of the purine-degrading Clostridium cylindrosporum HC-1 (DSM 605).</title>
        <authorList>
            <person name="Poehlein A."/>
            <person name="Schiel-Bengelsdorf B."/>
            <person name="Bengelsdorf F."/>
            <person name="Daniel R."/>
            <person name="Duerre P."/>
        </authorList>
    </citation>
    <scope>NUCLEOTIDE SEQUENCE [LARGE SCALE GENOMIC DNA]</scope>
    <source>
        <strain evidence="15 16">DSM 605</strain>
    </source>
</reference>
<gene>
    <name evidence="15" type="primary">cls</name>
    <name evidence="15" type="ORF">CLCY_4c00300</name>
</gene>
<dbReference type="InterPro" id="IPR001736">
    <property type="entry name" value="PLipase_D/transphosphatidylase"/>
</dbReference>
<dbReference type="PROSITE" id="PS50035">
    <property type="entry name" value="PLD"/>
    <property type="match status" value="2"/>
</dbReference>
<keyword evidence="2 12" id="KW-1003">Cell membrane</keyword>
<evidence type="ECO:0000256" key="3">
    <source>
        <dbReference type="ARBA" id="ARBA00022516"/>
    </source>
</evidence>
<dbReference type="EC" id="2.7.8.-" evidence="12 13"/>
<feature type="active site" evidence="12">
    <location>
        <position position="215"/>
    </location>
</feature>
<keyword evidence="10 12" id="KW-0594">Phospholipid biosynthesis</keyword>
<evidence type="ECO:0000256" key="9">
    <source>
        <dbReference type="ARBA" id="ARBA00023136"/>
    </source>
</evidence>
<keyword evidence="5 12" id="KW-0812">Transmembrane</keyword>
<evidence type="ECO:0000256" key="5">
    <source>
        <dbReference type="ARBA" id="ARBA00022692"/>
    </source>
</evidence>
<evidence type="ECO:0000313" key="15">
    <source>
        <dbReference type="EMBL" id="KMT22058.1"/>
    </source>
</evidence>
<organism evidence="15 16">
    <name type="scientific">Clostridium cylindrosporum DSM 605</name>
    <dbReference type="NCBI Taxonomy" id="1121307"/>
    <lineage>
        <taxon>Bacteria</taxon>
        <taxon>Bacillati</taxon>
        <taxon>Bacillota</taxon>
        <taxon>Clostridia</taxon>
        <taxon>Eubacteriales</taxon>
        <taxon>Clostridiaceae</taxon>
        <taxon>Clostridium</taxon>
    </lineage>
</organism>
<feature type="domain" description="PLD phosphodiesterase" evidence="14">
    <location>
        <begin position="208"/>
        <end position="235"/>
    </location>
</feature>
<keyword evidence="11 12" id="KW-1208">Phospholipid metabolism</keyword>
<dbReference type="EMBL" id="LFVU01000024">
    <property type="protein sequence ID" value="KMT22058.1"/>
    <property type="molecule type" value="Genomic_DNA"/>
</dbReference>
<evidence type="ECO:0000256" key="2">
    <source>
        <dbReference type="ARBA" id="ARBA00022475"/>
    </source>
</evidence>
<dbReference type="InterPro" id="IPR022924">
    <property type="entry name" value="Cardiolipin_synthase"/>
</dbReference>
<protein>
    <recommendedName>
        <fullName evidence="12 13">Cardiolipin synthase</fullName>
        <shortName evidence="12">CL synthase</shortName>
        <ecNumber evidence="12 13">2.7.8.-</ecNumber>
    </recommendedName>
</protein>
<dbReference type="SMART" id="SM00155">
    <property type="entry name" value="PLDc"/>
    <property type="match status" value="2"/>
</dbReference>
<evidence type="ECO:0000256" key="10">
    <source>
        <dbReference type="ARBA" id="ARBA00023209"/>
    </source>
</evidence>
<comment type="caution">
    <text evidence="15">The sequence shown here is derived from an EMBL/GenBank/DDBJ whole genome shotgun (WGS) entry which is preliminary data.</text>
</comment>
<feature type="active site" evidence="12">
    <location>
        <position position="213"/>
    </location>
</feature>
<dbReference type="PANTHER" id="PTHR21248:SF22">
    <property type="entry name" value="PHOSPHOLIPASE D"/>
    <property type="match status" value="1"/>
</dbReference>
<dbReference type="STRING" id="1121307.CLCY_4c00300"/>
<feature type="active site" evidence="12">
    <location>
        <position position="220"/>
    </location>
</feature>
<keyword evidence="9 12" id="KW-0472">Membrane</keyword>
<evidence type="ECO:0000256" key="12">
    <source>
        <dbReference type="HAMAP-Rule" id="MF_01916"/>
    </source>
</evidence>
<dbReference type="Gene3D" id="3.30.870.10">
    <property type="entry name" value="Endonuclease Chain A"/>
    <property type="match status" value="2"/>
</dbReference>
<dbReference type="HAMAP" id="MF_01916">
    <property type="entry name" value="Cardiolipin_synth_Cls"/>
    <property type="match status" value="1"/>
</dbReference>
<dbReference type="NCBIfam" id="TIGR04265">
    <property type="entry name" value="bac_cardiolipin"/>
    <property type="match status" value="1"/>
</dbReference>
<dbReference type="GO" id="GO:0005886">
    <property type="term" value="C:plasma membrane"/>
    <property type="evidence" value="ECO:0007669"/>
    <property type="project" value="UniProtKB-SubCell"/>
</dbReference>
<keyword evidence="4 12" id="KW-0808">Transferase</keyword>
<dbReference type="InterPro" id="IPR027379">
    <property type="entry name" value="CLS_N"/>
</dbReference>
<dbReference type="RefSeq" id="WP_048570161.1">
    <property type="nucleotide sequence ID" value="NZ_LFVU01000024.1"/>
</dbReference>
<evidence type="ECO:0000259" key="14">
    <source>
        <dbReference type="PROSITE" id="PS50035"/>
    </source>
</evidence>
<sequence length="478" mass="55399">MNTFAYITSPYFYIFNVIVLSVLILLERKRPEKTIAWIMIFVIFPPLGIILYIFLGRNWKKYKLKEEMSPHIKDLITRVIGRVDRDEYYSLITLLARNSESPLFVDNDITLFRDGTEKFETLKKELLKAKHHIHLEYYIVKHDNIGNEIKNILIKKASEGVKIRFIIDKVGSGSLSRRYKNDLKKAGIEVVEYSYFLAPLLRFINTQINYRNHRKIVVIDGTVGFLGGNNVGDEYLGKGELGYWRDSHIMIQGDFVLGLQGVFLDDYFTIKKANEEELLYESEFEKYFPKPKKAKNQIIQLVKSGPNSEFPSIMHAMLKMINMAEEHINIITPYFVPPEPIIEALKVAALSGIDVKILFPGQYDHFIVYFASRSYLAELIKCGVKVYLYNPKAFVHAKVISVDGKISTLGTANIDMRSFDLNYEINAVIYDDDLTEEIDNMFIEDLKYSKELTLEEYEKTPIVIKFLEAFTRLFSSLL</sequence>
<feature type="active site" evidence="12">
    <location>
        <position position="398"/>
    </location>
</feature>
<evidence type="ECO:0000256" key="13">
    <source>
        <dbReference type="NCBIfam" id="TIGR04265"/>
    </source>
</evidence>
<feature type="transmembrane region" description="Helical" evidence="12">
    <location>
        <begin position="6"/>
        <end position="26"/>
    </location>
</feature>
<comment type="catalytic activity">
    <reaction evidence="12">
        <text>2 a 1,2-diacyl-sn-glycero-3-phospho-(1'-sn-glycerol) = a cardiolipin + glycerol</text>
        <dbReference type="Rhea" id="RHEA:31451"/>
        <dbReference type="ChEBI" id="CHEBI:17754"/>
        <dbReference type="ChEBI" id="CHEBI:62237"/>
        <dbReference type="ChEBI" id="CHEBI:64716"/>
    </reaction>
</comment>
<dbReference type="InterPro" id="IPR030874">
    <property type="entry name" value="Cardiolipin_synth_Firmi"/>
</dbReference>
<keyword evidence="16" id="KW-1185">Reference proteome</keyword>
<dbReference type="PATRIC" id="fig|1121307.3.peg.1683"/>
<dbReference type="PANTHER" id="PTHR21248">
    <property type="entry name" value="CARDIOLIPIN SYNTHASE"/>
    <property type="match status" value="1"/>
</dbReference>
<proteinExistence type="inferred from homology"/>
<feature type="transmembrane region" description="Helical" evidence="12">
    <location>
        <begin position="35"/>
        <end position="55"/>
    </location>
</feature>
<dbReference type="AlphaFoldDB" id="A0A0J8DCT1"/>